<feature type="domain" description="Polyvalent protein metallopeptidase" evidence="3">
    <location>
        <begin position="392"/>
        <end position="518"/>
    </location>
</feature>
<dbReference type="Proteomes" id="UP000232455">
    <property type="component" value="Unassembled WGS sequence"/>
</dbReference>
<dbReference type="EMBL" id="PHHE01000001">
    <property type="protein sequence ID" value="PKA71343.1"/>
    <property type="molecule type" value="Genomic_DNA"/>
</dbReference>
<evidence type="ECO:0000259" key="2">
    <source>
        <dbReference type="Pfam" id="PF08401"/>
    </source>
</evidence>
<evidence type="ECO:0000313" key="4">
    <source>
        <dbReference type="EMBL" id="PKA71343.1"/>
    </source>
</evidence>
<protein>
    <submittedName>
        <fullName evidence="4">Antirestriction protein ArdC</fullName>
    </submittedName>
</protein>
<evidence type="ECO:0000256" key="1">
    <source>
        <dbReference type="SAM" id="MobiDB-lite"/>
    </source>
</evidence>
<evidence type="ECO:0000259" key="3">
    <source>
        <dbReference type="Pfam" id="PF18818"/>
    </source>
</evidence>
<dbReference type="RefSeq" id="WP_100847272.1">
    <property type="nucleotide sequence ID" value="NZ_PHHE01000001.1"/>
</dbReference>
<feature type="domain" description="N-terminal" evidence="2">
    <location>
        <begin position="222"/>
        <end position="322"/>
    </location>
</feature>
<dbReference type="InterPro" id="IPR041459">
    <property type="entry name" value="MPTase-PolyVal"/>
</dbReference>
<dbReference type="Pfam" id="PF18818">
    <property type="entry name" value="MPTase-PolyVal"/>
    <property type="match status" value="1"/>
</dbReference>
<feature type="region of interest" description="Disordered" evidence="1">
    <location>
        <begin position="554"/>
        <end position="579"/>
    </location>
</feature>
<accession>A0ABX4Q3L1</accession>
<sequence>MSDTKINYRNLDLEIEELVDYIDDHKEDFSKNPNKTLMIPSDVALLVEEVIKFKYTINKADLPDEVSALKGYQQFTDSIKNVSTKKVQDYPLDYIDKESLNGITPAFLLSQFKKALAGHEHRFPNIIAYAEKSQTDRISFFKGLTGFDTDLDVKPHEIYSATIEQAFVTKAASSSLDVFEANAPVIKKEHSDIQILPGEYEDRKFKTRKLDVTGNTSEKLKKLGERMIQVLEENDLSGMSPWQDPVFTKKCLNPKTGRSFGVENKVILNDEAAAKGYPTSMFLGYNEAKSLGLIVPYGTSGTPIIQRFGVKKGAIERTDENGVKTPVLDANGEPAHFWKRSAKLFTVYNEAQLLWPYPDKPDPRIKWREDYANPIKITASNQHELEVMKKCLFNAITIPVERGGTDNYYSPARNLIHLADEDLFKSVLNEVSVTFHEWAHSLGHKDEKNRETLYKYNISDVYRGMEEIVANVSAQMLMSHFGLDNSELHDEYHNNEDAYNLGWAMPVFKKDPSLIVDAFYMAEDCLKEMVKRIEVELENENVLDMFLKNGVRPTEPTPLAEAANEETKPKYNNKWKRKA</sequence>
<proteinExistence type="predicted"/>
<organism evidence="4 5">
    <name type="scientific">Pseudomonas baetica</name>
    <dbReference type="NCBI Taxonomy" id="674054"/>
    <lineage>
        <taxon>Bacteria</taxon>
        <taxon>Pseudomonadati</taxon>
        <taxon>Pseudomonadota</taxon>
        <taxon>Gammaproteobacteria</taxon>
        <taxon>Pseudomonadales</taxon>
        <taxon>Pseudomonadaceae</taxon>
        <taxon>Pseudomonas</taxon>
    </lineage>
</organism>
<comment type="caution">
    <text evidence="4">The sequence shown here is derived from an EMBL/GenBank/DDBJ whole genome shotgun (WGS) entry which is preliminary data.</text>
</comment>
<reference evidence="4 5" key="1">
    <citation type="submission" date="2017-11" db="EMBL/GenBank/DDBJ databases">
        <title>Genome sequencing of a diverse group of Pseudomonas species.</title>
        <authorList>
            <person name="Loper J."/>
        </authorList>
    </citation>
    <scope>NUCLEOTIDE SEQUENCE [LARGE SCALE GENOMIC DNA]</scope>
    <source>
        <strain evidence="4 5">LMG 25716</strain>
    </source>
</reference>
<keyword evidence="5" id="KW-1185">Reference proteome</keyword>
<dbReference type="InterPro" id="IPR013610">
    <property type="entry name" value="ArdC_N"/>
</dbReference>
<evidence type="ECO:0000313" key="5">
    <source>
        <dbReference type="Proteomes" id="UP000232455"/>
    </source>
</evidence>
<name>A0ABX4Q3L1_9PSED</name>
<dbReference type="Pfam" id="PF08401">
    <property type="entry name" value="ArdcN"/>
    <property type="match status" value="1"/>
</dbReference>
<gene>
    <name evidence="4" type="ORF">ATI02_4321</name>
</gene>